<dbReference type="GeneID" id="28765539"/>
<organism evidence="2 3">
    <name type="scientific">Paraphaeosphaeria sporulosa</name>
    <dbReference type="NCBI Taxonomy" id="1460663"/>
    <lineage>
        <taxon>Eukaryota</taxon>
        <taxon>Fungi</taxon>
        <taxon>Dikarya</taxon>
        <taxon>Ascomycota</taxon>
        <taxon>Pezizomycotina</taxon>
        <taxon>Dothideomycetes</taxon>
        <taxon>Pleosporomycetidae</taxon>
        <taxon>Pleosporales</taxon>
        <taxon>Massarineae</taxon>
        <taxon>Didymosphaeriaceae</taxon>
        <taxon>Paraphaeosphaeria</taxon>
    </lineage>
</organism>
<dbReference type="OrthoDB" id="5347061at2759"/>
<dbReference type="STRING" id="1460663.A0A177CDF7"/>
<dbReference type="AlphaFoldDB" id="A0A177CDF7"/>
<accession>A0A177CDF7</accession>
<dbReference type="RefSeq" id="XP_018035711.1">
    <property type="nucleotide sequence ID" value="XM_018182053.1"/>
</dbReference>
<dbReference type="PANTHER" id="PTHR33112:SF10">
    <property type="entry name" value="TOL"/>
    <property type="match status" value="1"/>
</dbReference>
<protein>
    <submittedName>
        <fullName evidence="2">HET-domain-containing protein</fullName>
    </submittedName>
</protein>
<feature type="domain" description="Heterokaryon incompatibility" evidence="1">
    <location>
        <begin position="238"/>
        <end position="395"/>
    </location>
</feature>
<evidence type="ECO:0000313" key="3">
    <source>
        <dbReference type="Proteomes" id="UP000077069"/>
    </source>
</evidence>
<dbReference type="InParanoid" id="A0A177CDF7"/>
<dbReference type="Proteomes" id="UP000077069">
    <property type="component" value="Unassembled WGS sequence"/>
</dbReference>
<dbReference type="Pfam" id="PF06985">
    <property type="entry name" value="HET"/>
    <property type="match status" value="1"/>
</dbReference>
<keyword evidence="3" id="KW-1185">Reference proteome</keyword>
<dbReference type="EMBL" id="KV441553">
    <property type="protein sequence ID" value="OAG05346.1"/>
    <property type="molecule type" value="Genomic_DNA"/>
</dbReference>
<evidence type="ECO:0000313" key="2">
    <source>
        <dbReference type="EMBL" id="OAG05346.1"/>
    </source>
</evidence>
<name>A0A177CDF7_9PLEO</name>
<dbReference type="InterPro" id="IPR010730">
    <property type="entry name" value="HET"/>
</dbReference>
<dbReference type="PANTHER" id="PTHR33112">
    <property type="entry name" value="DOMAIN PROTEIN, PUTATIVE-RELATED"/>
    <property type="match status" value="1"/>
</dbReference>
<gene>
    <name evidence="2" type="ORF">CC84DRAFT_1206765</name>
</gene>
<sequence length="681" mass="76610">MVNLVSLHDSYDPFKLTFTMEFCTKCQTIISKLFIKSRYHRLELQSHDQPSRQLVQHLQLGRDYREVYSIDEGCKLCTFIKRGLPDEAVARRVSESWRHSRAVSLRATGGNALCHASDDGGLQIFEIKVSIWTVELIPSAEFYFDFSVTAAKGSSAATAGDVFGTNPLLQLPVSDILAKLTGWFNECASYHDKCRRHTDTGITEATKPELPTRVLDIRSSQDDAVIHLRAPHGLRANYAALSHCWGPPAKQPLCTTKVTLDQHLAGIQVSHLPKTFQDAVSIARAVNLQYLWIDSLCIIQDDPEDWNKEAPCMGQLYSHAKLVIAASGANDSSEGCFLPRLAPEPSIDIPYMKEDSNRHGHVQLNMRRSMVTSQDGTPVMPIYEPLGGRGWVLQEWALARRLVHFTTRGMMWSCRALDNWAMCEDGHVVAGTTARDWDDVIEAYSLRKLTYLSDKLAAVEGIARKMQHRRQGQYISGLWTGEMPQQLFWVARMTTRPRELQRFPSWSWASTQGPCVMLVPKRIRWDKITIRSTVEAKDSSTLMIQCQAGKHAIGKDSLTLREATQLPPFVEFVGANTIPNLWILLIGGLAHRLLDPETQKTVGLAVLDDNEDSKDDDTLCTSLLLMEEISDTYTQGRLPIFLALLVREAGAPVHTYQRIGVAFIVDEKVFETQNEKKFTLI</sequence>
<reference evidence="2 3" key="1">
    <citation type="submission" date="2016-05" db="EMBL/GenBank/DDBJ databases">
        <title>Comparative analysis of secretome profiles of manganese(II)-oxidizing ascomycete fungi.</title>
        <authorList>
            <consortium name="DOE Joint Genome Institute"/>
            <person name="Zeiner C.A."/>
            <person name="Purvine S.O."/>
            <person name="Zink E.M."/>
            <person name="Wu S."/>
            <person name="Pasa-Tolic L."/>
            <person name="Chaput D.L."/>
            <person name="Haridas S."/>
            <person name="Grigoriev I.V."/>
            <person name="Santelli C.M."/>
            <person name="Hansel C.M."/>
        </authorList>
    </citation>
    <scope>NUCLEOTIDE SEQUENCE [LARGE SCALE GENOMIC DNA]</scope>
    <source>
        <strain evidence="2 3">AP3s5-JAC2a</strain>
    </source>
</reference>
<evidence type="ECO:0000259" key="1">
    <source>
        <dbReference type="Pfam" id="PF06985"/>
    </source>
</evidence>
<proteinExistence type="predicted"/>